<dbReference type="PANTHER" id="PTHR35787">
    <property type="entry name" value="GLYCEROL UPTAKE OPERON ANTITERMINATOR REGULATORY PROTEIN"/>
    <property type="match status" value="1"/>
</dbReference>
<comment type="function">
    <text evidence="1">Regulates expression of the glpD operon. In the presence of glycerol 3-phosphate (G3P) causes antitermination of transcription of glpD at the inverted repeat of the leader region to enhance its transcription. Binds and stabilizes glpD leader mRNA.</text>
</comment>
<evidence type="ECO:0000313" key="2">
    <source>
        <dbReference type="EMBL" id="GAE25724.1"/>
    </source>
</evidence>
<dbReference type="InterPro" id="IPR013785">
    <property type="entry name" value="Aldolase_TIM"/>
</dbReference>
<dbReference type="Gene3D" id="3.20.20.70">
    <property type="entry name" value="Aldolase class I"/>
    <property type="match status" value="1"/>
</dbReference>
<dbReference type="GO" id="GO:0003723">
    <property type="term" value="F:RNA binding"/>
    <property type="evidence" value="ECO:0007669"/>
    <property type="project" value="UniProtKB-KW"/>
</dbReference>
<keyword evidence="1" id="KW-0319">Glycerol metabolism</keyword>
<keyword evidence="3" id="KW-1185">Reference proteome</keyword>
<dbReference type="RefSeq" id="WP_034744544.1">
    <property type="nucleotide sequence ID" value="NZ_BAUT01000013.1"/>
</dbReference>
<proteinExistence type="predicted"/>
<dbReference type="AlphaFoldDB" id="W4Q2X6"/>
<keyword evidence="1" id="KW-0805">Transcription regulation</keyword>
<protein>
    <recommendedName>
        <fullName evidence="1">Glycerol uptake operon antiterminator regulatory protein</fullName>
    </recommendedName>
</protein>
<dbReference type="OrthoDB" id="9799580at2"/>
<dbReference type="STRING" id="1236970.JCM9140_1732"/>
<dbReference type="GO" id="GO:0001072">
    <property type="term" value="F:transcription antitermination factor activity, RNA binding"/>
    <property type="evidence" value="ECO:0007669"/>
    <property type="project" value="TreeGrafter"/>
</dbReference>
<dbReference type="GO" id="GO:0006071">
    <property type="term" value="P:glycerol metabolic process"/>
    <property type="evidence" value="ECO:0007669"/>
    <property type="project" value="UniProtKB-UniRule"/>
</dbReference>
<keyword evidence="1" id="KW-0694">RNA-binding</keyword>
<dbReference type="SUPFAM" id="SSF110391">
    <property type="entry name" value="GlpP-like"/>
    <property type="match status" value="1"/>
</dbReference>
<sequence length="187" mass="20939">MSSQHFIDQKIFPAARTVKEFEKLLKSKFEVIILLNSHIGQLKSLIQLANKAGKKVFLHVDLVQGLKTDEYAAQFICQDIKPAGIISTRKNVVLTAKKHSIIAVQRLFLLDSIALESSYKLLETTKPDYIEVLPGVMPHIIEEVYERTGIPIIAGGLIREKEEVARALDAGAIGVTTSRQELWSFKK</sequence>
<dbReference type="GO" id="GO:0045893">
    <property type="term" value="P:positive regulation of DNA-templated transcription"/>
    <property type="evidence" value="ECO:0007669"/>
    <property type="project" value="TreeGrafter"/>
</dbReference>
<organism evidence="2 3">
    <name type="scientific">Halalkalibacter wakoensis JCM 9140</name>
    <dbReference type="NCBI Taxonomy" id="1236970"/>
    <lineage>
        <taxon>Bacteria</taxon>
        <taxon>Bacillati</taxon>
        <taxon>Bacillota</taxon>
        <taxon>Bacilli</taxon>
        <taxon>Bacillales</taxon>
        <taxon>Bacillaceae</taxon>
        <taxon>Halalkalibacter</taxon>
    </lineage>
</organism>
<gene>
    <name evidence="2" type="ORF">JCM9140_1732</name>
</gene>
<evidence type="ECO:0000313" key="3">
    <source>
        <dbReference type="Proteomes" id="UP000018890"/>
    </source>
</evidence>
<dbReference type="InterPro" id="IPR006699">
    <property type="entry name" value="GlpP"/>
</dbReference>
<accession>W4Q2X6</accession>
<comment type="caution">
    <text evidence="2">The sequence shown here is derived from an EMBL/GenBank/DDBJ whole genome shotgun (WGS) entry which is preliminary data.</text>
</comment>
<dbReference type="PIRSF" id="PIRSF016897">
    <property type="entry name" value="GlpP"/>
    <property type="match status" value="1"/>
</dbReference>
<dbReference type="PANTHER" id="PTHR35787:SF1">
    <property type="entry name" value="GLYCEROL UPTAKE OPERON ANTITERMINATOR REGULATORY PROTEIN"/>
    <property type="match status" value="1"/>
</dbReference>
<evidence type="ECO:0000256" key="1">
    <source>
        <dbReference type="PIRNR" id="PIRNR016897"/>
    </source>
</evidence>
<keyword evidence="1" id="KW-0804">Transcription</keyword>
<reference evidence="2" key="1">
    <citation type="journal article" date="2014" name="Genome Announc.">
        <title>Draft Genome Sequences of Three Alkaliphilic Bacillus Strains, Bacillus wakoensis JCM 9140T, Bacillus akibai JCM 9157T, and Bacillus hemicellulosilyticus JCM 9152T.</title>
        <authorList>
            <person name="Yuki M."/>
            <person name="Oshima K."/>
            <person name="Suda W."/>
            <person name="Oshida Y."/>
            <person name="Kitamura K."/>
            <person name="Iida T."/>
            <person name="Hattori M."/>
            <person name="Ohkuma M."/>
        </authorList>
    </citation>
    <scope>NUCLEOTIDE SEQUENCE [LARGE SCALE GENOMIC DNA]</scope>
    <source>
        <strain evidence="2">JCM 9140</strain>
    </source>
</reference>
<name>W4Q2X6_9BACI</name>
<dbReference type="Proteomes" id="UP000018890">
    <property type="component" value="Unassembled WGS sequence"/>
</dbReference>
<dbReference type="Pfam" id="PF04309">
    <property type="entry name" value="G3P_antiterm"/>
    <property type="match status" value="1"/>
</dbReference>
<dbReference type="EMBL" id="BAUT01000013">
    <property type="protein sequence ID" value="GAE25724.1"/>
    <property type="molecule type" value="Genomic_DNA"/>
</dbReference>